<dbReference type="InterPro" id="IPR003004">
    <property type="entry name" value="GspF/PilC"/>
</dbReference>
<dbReference type="InterPro" id="IPR042094">
    <property type="entry name" value="T2SS_GspF_sf"/>
</dbReference>
<feature type="domain" description="Type II secretion system protein GspF" evidence="7">
    <location>
        <begin position="27"/>
        <end position="98"/>
    </location>
</feature>
<gene>
    <name evidence="8" type="ORF">US52_C0033G0013</name>
</gene>
<comment type="subcellular location">
    <subcellularLocation>
        <location evidence="1">Cell membrane</location>
        <topology evidence="1">Multi-pass membrane protein</topology>
    </subcellularLocation>
</comment>
<organism evidence="8 9">
    <name type="scientific">candidate division WS6 bacterium GW2011_GWA2_37_6</name>
    <dbReference type="NCBI Taxonomy" id="1619087"/>
    <lineage>
        <taxon>Bacteria</taxon>
        <taxon>Candidatus Dojkabacteria</taxon>
    </lineage>
</organism>
<keyword evidence="4" id="KW-0812">Transmembrane</keyword>
<evidence type="ECO:0000256" key="4">
    <source>
        <dbReference type="ARBA" id="ARBA00022692"/>
    </source>
</evidence>
<dbReference type="AlphaFoldDB" id="A0A0G0K3I5"/>
<evidence type="ECO:0000313" key="9">
    <source>
        <dbReference type="Proteomes" id="UP000034852"/>
    </source>
</evidence>
<dbReference type="GO" id="GO:0005886">
    <property type="term" value="C:plasma membrane"/>
    <property type="evidence" value="ECO:0007669"/>
    <property type="project" value="UniProtKB-SubCell"/>
</dbReference>
<reference evidence="8 9" key="1">
    <citation type="journal article" date="2015" name="Nature">
        <title>rRNA introns, odd ribosomes, and small enigmatic genomes across a large radiation of phyla.</title>
        <authorList>
            <person name="Brown C.T."/>
            <person name="Hug L.A."/>
            <person name="Thomas B.C."/>
            <person name="Sharon I."/>
            <person name="Castelle C.J."/>
            <person name="Singh A."/>
            <person name="Wilkins M.J."/>
            <person name="Williams K.H."/>
            <person name="Banfield J.F."/>
        </authorList>
    </citation>
    <scope>NUCLEOTIDE SEQUENCE [LARGE SCALE GENOMIC DNA]</scope>
</reference>
<evidence type="ECO:0000256" key="3">
    <source>
        <dbReference type="ARBA" id="ARBA00022475"/>
    </source>
</evidence>
<feature type="non-terminal residue" evidence="8">
    <location>
        <position position="98"/>
    </location>
</feature>
<dbReference type="Pfam" id="PF00482">
    <property type="entry name" value="T2SSF"/>
    <property type="match status" value="1"/>
</dbReference>
<evidence type="ECO:0000256" key="1">
    <source>
        <dbReference type="ARBA" id="ARBA00004651"/>
    </source>
</evidence>
<dbReference type="Proteomes" id="UP000034852">
    <property type="component" value="Unassembled WGS sequence"/>
</dbReference>
<dbReference type="Gene3D" id="1.20.81.30">
    <property type="entry name" value="Type II secretion system (T2SS), domain F"/>
    <property type="match status" value="1"/>
</dbReference>
<accession>A0A0G0K3I5</accession>
<evidence type="ECO:0000256" key="2">
    <source>
        <dbReference type="ARBA" id="ARBA00005745"/>
    </source>
</evidence>
<keyword evidence="3" id="KW-1003">Cell membrane</keyword>
<keyword evidence="6" id="KW-0472">Membrane</keyword>
<sequence>MEIKLGKNKSFYILSKISMLDIALSMKHLGVMLRSGMGFEESVKVLSEQTPDQRIKNAYVDILKKMQSGKNLADSMKEHRDIFSDIIISIIDVGEESG</sequence>
<evidence type="ECO:0000256" key="5">
    <source>
        <dbReference type="ARBA" id="ARBA00022989"/>
    </source>
</evidence>
<proteinExistence type="inferred from homology"/>
<evidence type="ECO:0000313" key="8">
    <source>
        <dbReference type="EMBL" id="KKQ35181.1"/>
    </source>
</evidence>
<comment type="similarity">
    <text evidence="2">Belongs to the GSP F family.</text>
</comment>
<dbReference type="InterPro" id="IPR018076">
    <property type="entry name" value="T2SS_GspF_dom"/>
</dbReference>
<name>A0A0G0K3I5_9BACT</name>
<keyword evidence="5" id="KW-1133">Transmembrane helix</keyword>
<evidence type="ECO:0000259" key="7">
    <source>
        <dbReference type="Pfam" id="PF00482"/>
    </source>
</evidence>
<dbReference type="PANTHER" id="PTHR30012:SF0">
    <property type="entry name" value="TYPE II SECRETION SYSTEM PROTEIN F-RELATED"/>
    <property type="match status" value="1"/>
</dbReference>
<dbReference type="PANTHER" id="PTHR30012">
    <property type="entry name" value="GENERAL SECRETION PATHWAY PROTEIN"/>
    <property type="match status" value="1"/>
</dbReference>
<comment type="caution">
    <text evidence="8">The sequence shown here is derived from an EMBL/GenBank/DDBJ whole genome shotgun (WGS) entry which is preliminary data.</text>
</comment>
<dbReference type="EMBL" id="LBTH01000033">
    <property type="protein sequence ID" value="KKQ35181.1"/>
    <property type="molecule type" value="Genomic_DNA"/>
</dbReference>
<protein>
    <submittedName>
        <fullName evidence="8">Fimbrial assembly protein PilC</fullName>
    </submittedName>
</protein>
<evidence type="ECO:0000256" key="6">
    <source>
        <dbReference type="ARBA" id="ARBA00023136"/>
    </source>
</evidence>